<proteinExistence type="predicted"/>
<dbReference type="EMBL" id="CP109546">
    <property type="protein sequence ID" value="WTZ07008.1"/>
    <property type="molecule type" value="Genomic_DNA"/>
</dbReference>
<evidence type="ECO:0000259" key="2">
    <source>
        <dbReference type="SMART" id="SM00065"/>
    </source>
</evidence>
<dbReference type="AlphaFoldDB" id="A0AAU3HRJ2"/>
<evidence type="ECO:0000256" key="1">
    <source>
        <dbReference type="SAM" id="MobiDB-lite"/>
    </source>
</evidence>
<name>A0AAU3HRJ2_9ACTN</name>
<feature type="domain" description="GAF" evidence="2">
    <location>
        <begin position="22"/>
        <end position="171"/>
    </location>
</feature>
<feature type="region of interest" description="Disordered" evidence="1">
    <location>
        <begin position="1"/>
        <end position="21"/>
    </location>
</feature>
<gene>
    <name evidence="3" type="ORF">OG699_02730</name>
</gene>
<dbReference type="InterPro" id="IPR029016">
    <property type="entry name" value="GAF-like_dom_sf"/>
</dbReference>
<dbReference type="Pfam" id="PF01590">
    <property type="entry name" value="GAF"/>
    <property type="match status" value="1"/>
</dbReference>
<dbReference type="InterPro" id="IPR003018">
    <property type="entry name" value="GAF"/>
</dbReference>
<dbReference type="SUPFAM" id="SSF55781">
    <property type="entry name" value="GAF domain-like"/>
    <property type="match status" value="1"/>
</dbReference>
<organism evidence="3">
    <name type="scientific">Streptomyces sp. NBC_01393</name>
    <dbReference type="NCBI Taxonomy" id="2903851"/>
    <lineage>
        <taxon>Bacteria</taxon>
        <taxon>Bacillati</taxon>
        <taxon>Actinomycetota</taxon>
        <taxon>Actinomycetes</taxon>
        <taxon>Kitasatosporales</taxon>
        <taxon>Streptomycetaceae</taxon>
        <taxon>Streptomyces</taxon>
    </lineage>
</organism>
<evidence type="ECO:0000313" key="3">
    <source>
        <dbReference type="EMBL" id="WTZ07008.1"/>
    </source>
</evidence>
<reference evidence="3" key="1">
    <citation type="submission" date="2022-10" db="EMBL/GenBank/DDBJ databases">
        <title>The complete genomes of actinobacterial strains from the NBC collection.</title>
        <authorList>
            <person name="Joergensen T.S."/>
            <person name="Alvarez Arevalo M."/>
            <person name="Sterndorff E.B."/>
            <person name="Faurdal D."/>
            <person name="Vuksanovic O."/>
            <person name="Mourched A.-S."/>
            <person name="Charusanti P."/>
            <person name="Shaw S."/>
            <person name="Blin K."/>
            <person name="Weber T."/>
        </authorList>
    </citation>
    <scope>NUCLEOTIDE SEQUENCE</scope>
    <source>
        <strain evidence="3">NBC_01393</strain>
    </source>
</reference>
<protein>
    <submittedName>
        <fullName evidence="3">GAF domain-containing protein</fullName>
    </submittedName>
</protein>
<accession>A0AAU3HRJ2</accession>
<sequence>MTQSPGLVPATGGGPATRAGSAEHDLLQSVVDTARAIFGAAASSVLLHDRNTDELVFQAVAGEGEESLVGSRFPAGRGLAGWVLVSGEPMIADDLREQGMFAKDVAKATGYVPDALMAAPLAHRDRVLGVLEVLDPAEQSRSSLSELDLLALFARQAAAALAVIADRRHEETPSAVRARGLELVAALRDVLLEGVPPQASHEE</sequence>
<dbReference type="SMART" id="SM00065">
    <property type="entry name" value="GAF"/>
    <property type="match status" value="1"/>
</dbReference>
<dbReference type="Gene3D" id="3.30.450.40">
    <property type="match status" value="1"/>
</dbReference>